<reference evidence="4" key="1">
    <citation type="submission" date="2022-12" db="EMBL/GenBank/DDBJ databases">
        <title>Genome sequence of SJ11.</title>
        <authorList>
            <person name="Woo H."/>
        </authorList>
    </citation>
    <scope>NUCLEOTIDE SEQUENCE</scope>
    <source>
        <strain evidence="4">SJ11</strain>
    </source>
</reference>
<dbReference type="Gene3D" id="2.60.120.260">
    <property type="entry name" value="Galactose-binding domain-like"/>
    <property type="match status" value="1"/>
</dbReference>
<evidence type="ECO:0000256" key="1">
    <source>
        <dbReference type="ARBA" id="ARBA00022801"/>
    </source>
</evidence>
<feature type="signal peptide" evidence="2">
    <location>
        <begin position="1"/>
        <end position="19"/>
    </location>
</feature>
<comment type="caution">
    <text evidence="4">The sequence shown here is derived from an EMBL/GenBank/DDBJ whole genome shotgun (WGS) entry which is preliminary data.</text>
</comment>
<dbReference type="InterPro" id="IPR005674">
    <property type="entry name" value="CocE/Ser_esterase"/>
</dbReference>
<organism evidence="4 5">
    <name type="scientific">Pedobacter rhodius</name>
    <dbReference type="NCBI Taxonomy" id="3004098"/>
    <lineage>
        <taxon>Bacteria</taxon>
        <taxon>Pseudomonadati</taxon>
        <taxon>Bacteroidota</taxon>
        <taxon>Sphingobacteriia</taxon>
        <taxon>Sphingobacteriales</taxon>
        <taxon>Sphingobacteriaceae</taxon>
        <taxon>Pedobacter</taxon>
    </lineage>
</organism>
<dbReference type="SUPFAM" id="SSF49785">
    <property type="entry name" value="Galactose-binding domain-like"/>
    <property type="match status" value="1"/>
</dbReference>
<evidence type="ECO:0000313" key="4">
    <source>
        <dbReference type="EMBL" id="MCZ4223344.1"/>
    </source>
</evidence>
<feature type="chain" id="PRO_5046704109" evidence="2">
    <location>
        <begin position="20"/>
        <end position="564"/>
    </location>
</feature>
<dbReference type="InterPro" id="IPR008979">
    <property type="entry name" value="Galactose-bd-like_sf"/>
</dbReference>
<keyword evidence="2" id="KW-0732">Signal</keyword>
<dbReference type="Pfam" id="PF02129">
    <property type="entry name" value="Peptidase_S15"/>
    <property type="match status" value="1"/>
</dbReference>
<name>A0ABT4KWM4_9SPHI</name>
<dbReference type="InterPro" id="IPR013736">
    <property type="entry name" value="Xaa-Pro_dipept_C"/>
</dbReference>
<sequence length="564" mass="64358">MKKFNVLIVLIFVSGVIFAQQTNSQNLNYTIQDSVLIPTRSGFPISATIVRKKGETQKLPAILFFTTYSQGTGDAIFAKNSVDRDYVGIVAYSRGIRSDLKNYTPYENESNDVYDVVDWISKQKWCNGSVGMYGGSYTGFVQWSAVKNIHPALKTIVPQVALMPGYDTPMENNVYSTPLSLNWSNSILGNEPLPNDLYDNWYKLGTSFRSLDSLAKRPNRIFQKWLQHPFYDSYWKSLVPTPKEYQKINIPILTTTGYYDGDQIGDLQYVKAYYKYNTNNELYAVIGPYDHRGGRSKPSPILQGYKIDSVANIDINGLVYQWFDYVLKNGKKPDLLKDRINYEVMGLNKWKHVSSFDKMNNDTLTFYLGNNKIKTLYSLTDKKPDSKDFLAQIVDYKNRNAQNSYYTPNIVNDSLDSGNGLVFITRPFEQSFSINGSFSGSLKLAVNKKDVDVSVALYELMPNGKYFYLTRYLGRASYANDNSKRKLLRPNLKEIIPFNNTRMVSKQINKGSRLIIILNVNKNPYDEINYGTGKNVGSETIKDAEIPMKIRWYSDSSISIPVLK</sequence>
<dbReference type="Gene3D" id="3.40.50.1820">
    <property type="entry name" value="alpha/beta hydrolase"/>
    <property type="match status" value="1"/>
</dbReference>
<dbReference type="NCBIfam" id="TIGR00976">
    <property type="entry name" value="CocE_NonD"/>
    <property type="match status" value="1"/>
</dbReference>
<accession>A0ABT4KWM4</accession>
<proteinExistence type="predicted"/>
<evidence type="ECO:0000256" key="2">
    <source>
        <dbReference type="SAM" id="SignalP"/>
    </source>
</evidence>
<dbReference type="GO" id="GO:0016787">
    <property type="term" value="F:hydrolase activity"/>
    <property type="evidence" value="ECO:0007669"/>
    <property type="project" value="UniProtKB-KW"/>
</dbReference>
<feature type="domain" description="Xaa-Pro dipeptidyl-peptidase C-terminal" evidence="3">
    <location>
        <begin position="320"/>
        <end position="541"/>
    </location>
</feature>
<evidence type="ECO:0000259" key="3">
    <source>
        <dbReference type="SMART" id="SM00939"/>
    </source>
</evidence>
<keyword evidence="5" id="KW-1185">Reference proteome</keyword>
<gene>
    <name evidence="4" type="ORF">O0931_08550</name>
</gene>
<evidence type="ECO:0000313" key="5">
    <source>
        <dbReference type="Proteomes" id="UP001144341"/>
    </source>
</evidence>
<dbReference type="SUPFAM" id="SSF53474">
    <property type="entry name" value="alpha/beta-Hydrolases"/>
    <property type="match status" value="1"/>
</dbReference>
<dbReference type="EMBL" id="JAPWGL010000002">
    <property type="protein sequence ID" value="MCZ4223344.1"/>
    <property type="molecule type" value="Genomic_DNA"/>
</dbReference>
<dbReference type="Pfam" id="PF08530">
    <property type="entry name" value="PepX_C"/>
    <property type="match status" value="1"/>
</dbReference>
<keyword evidence="1 4" id="KW-0378">Hydrolase</keyword>
<dbReference type="Gene3D" id="1.10.3020.10">
    <property type="entry name" value="alpha-amino acid ester hydrolase ( Helical cap domain)"/>
    <property type="match status" value="1"/>
</dbReference>
<dbReference type="SMART" id="SM00939">
    <property type="entry name" value="PepX_C"/>
    <property type="match status" value="1"/>
</dbReference>
<protein>
    <submittedName>
        <fullName evidence="4">CocE/NonD family hydrolase</fullName>
    </submittedName>
</protein>
<dbReference type="InterPro" id="IPR029058">
    <property type="entry name" value="AB_hydrolase_fold"/>
</dbReference>
<dbReference type="InterPro" id="IPR000383">
    <property type="entry name" value="Xaa-Pro-like_dom"/>
</dbReference>
<dbReference type="Proteomes" id="UP001144341">
    <property type="component" value="Unassembled WGS sequence"/>
</dbReference>
<dbReference type="RefSeq" id="WP_269415141.1">
    <property type="nucleotide sequence ID" value="NZ_JAPWGL010000002.1"/>
</dbReference>